<keyword evidence="3" id="KW-1185">Reference proteome</keyword>
<dbReference type="InterPro" id="IPR028889">
    <property type="entry name" value="USP"/>
</dbReference>
<dbReference type="InterPro" id="IPR038765">
    <property type="entry name" value="Papain-like_cys_pep_sf"/>
</dbReference>
<dbReference type="EMBL" id="JBBWWR010000012">
    <property type="protein sequence ID" value="KAK8959138.1"/>
    <property type="molecule type" value="Genomic_DNA"/>
</dbReference>
<dbReference type="PANTHER" id="PTHR21646:SF18">
    <property type="entry name" value="UBIQUITIN CARBOXYL-TERMINAL HYDROLASE 5"/>
    <property type="match status" value="1"/>
</dbReference>
<dbReference type="GO" id="GO:0016787">
    <property type="term" value="F:hydrolase activity"/>
    <property type="evidence" value="ECO:0007669"/>
    <property type="project" value="UniProtKB-KW"/>
</dbReference>
<dbReference type="SUPFAM" id="SSF54001">
    <property type="entry name" value="Cysteine proteinases"/>
    <property type="match status" value="1"/>
</dbReference>
<dbReference type="PROSITE" id="PS50235">
    <property type="entry name" value="USP_3"/>
    <property type="match status" value="1"/>
</dbReference>
<gene>
    <name evidence="2" type="primary">UBP5</name>
    <name evidence="2" type="ORF">KSP40_PGU017152</name>
</gene>
<dbReference type="PANTHER" id="PTHR21646">
    <property type="entry name" value="UBIQUITIN CARBOXYL-TERMINAL HYDROLASE"/>
    <property type="match status" value="1"/>
</dbReference>
<evidence type="ECO:0000259" key="1">
    <source>
        <dbReference type="PROSITE" id="PS50235"/>
    </source>
</evidence>
<evidence type="ECO:0000313" key="2">
    <source>
        <dbReference type="EMBL" id="KAK8959138.1"/>
    </source>
</evidence>
<name>A0ABR2M7J2_9ASPA</name>
<organism evidence="2 3">
    <name type="scientific">Platanthera guangdongensis</name>
    <dbReference type="NCBI Taxonomy" id="2320717"/>
    <lineage>
        <taxon>Eukaryota</taxon>
        <taxon>Viridiplantae</taxon>
        <taxon>Streptophyta</taxon>
        <taxon>Embryophyta</taxon>
        <taxon>Tracheophyta</taxon>
        <taxon>Spermatophyta</taxon>
        <taxon>Magnoliopsida</taxon>
        <taxon>Liliopsida</taxon>
        <taxon>Asparagales</taxon>
        <taxon>Orchidaceae</taxon>
        <taxon>Orchidoideae</taxon>
        <taxon>Orchideae</taxon>
        <taxon>Orchidinae</taxon>
        <taxon>Platanthera</taxon>
    </lineage>
</organism>
<proteinExistence type="predicted"/>
<accession>A0ABR2M7J2</accession>
<dbReference type="InterPro" id="IPR001394">
    <property type="entry name" value="Peptidase_C19_UCH"/>
</dbReference>
<dbReference type="Pfam" id="PF00443">
    <property type="entry name" value="UCH"/>
    <property type="match status" value="1"/>
</dbReference>
<dbReference type="Proteomes" id="UP001412067">
    <property type="component" value="Unassembled WGS sequence"/>
</dbReference>
<sequence>MTSRSRLLSASASVGCMFVPIRICTSPLPSPHLVTTSAITRFVAEPSSAAQCSTSRRFFRCASSSTVAPILFQQILVEILGDGNGTVDGGCMSSVQENGSHERDSGSLAAEPCRSSISVAEGLSTNKNVSRSCSSEISQSQLLTSPSSELDTVHGTSSSVTRGTPLGLIGLLNLGNTCFMNTAIQCLVHTPEFTRYFREDYHKEINWKNPLGMVELLAFLLDGLHEDLNRVKHKPYIKSKMQMGVLMKKLPMNTGKPHCSQ</sequence>
<protein>
    <submittedName>
        <fullName evidence="2">Ubiquitin carboxyl-terminal hydrolase 5</fullName>
    </submittedName>
</protein>
<dbReference type="Gene3D" id="3.90.70.10">
    <property type="entry name" value="Cysteine proteinases"/>
    <property type="match status" value="1"/>
</dbReference>
<reference evidence="2 3" key="1">
    <citation type="journal article" date="2022" name="Nat. Plants">
        <title>Genomes of leafy and leafless Platanthera orchids illuminate the evolution of mycoheterotrophy.</title>
        <authorList>
            <person name="Li M.H."/>
            <person name="Liu K.W."/>
            <person name="Li Z."/>
            <person name="Lu H.C."/>
            <person name="Ye Q.L."/>
            <person name="Zhang D."/>
            <person name="Wang J.Y."/>
            <person name="Li Y.F."/>
            <person name="Zhong Z.M."/>
            <person name="Liu X."/>
            <person name="Yu X."/>
            <person name="Liu D.K."/>
            <person name="Tu X.D."/>
            <person name="Liu B."/>
            <person name="Hao Y."/>
            <person name="Liao X.Y."/>
            <person name="Jiang Y.T."/>
            <person name="Sun W.H."/>
            <person name="Chen J."/>
            <person name="Chen Y.Q."/>
            <person name="Ai Y."/>
            <person name="Zhai J.W."/>
            <person name="Wu S.S."/>
            <person name="Zhou Z."/>
            <person name="Hsiao Y.Y."/>
            <person name="Wu W.L."/>
            <person name="Chen Y.Y."/>
            <person name="Lin Y.F."/>
            <person name="Hsu J.L."/>
            <person name="Li C.Y."/>
            <person name="Wang Z.W."/>
            <person name="Zhao X."/>
            <person name="Zhong W.Y."/>
            <person name="Ma X.K."/>
            <person name="Ma L."/>
            <person name="Huang J."/>
            <person name="Chen G.Z."/>
            <person name="Huang M.Z."/>
            <person name="Huang L."/>
            <person name="Peng D.H."/>
            <person name="Luo Y.B."/>
            <person name="Zou S.Q."/>
            <person name="Chen S.P."/>
            <person name="Lan S."/>
            <person name="Tsai W.C."/>
            <person name="Van de Peer Y."/>
            <person name="Liu Z.J."/>
        </authorList>
    </citation>
    <scope>NUCLEOTIDE SEQUENCE [LARGE SCALE GENOMIC DNA]</scope>
    <source>
        <strain evidence="2">Lor288</strain>
    </source>
</reference>
<comment type="caution">
    <text evidence="2">The sequence shown here is derived from an EMBL/GenBank/DDBJ whole genome shotgun (WGS) entry which is preliminary data.</text>
</comment>
<evidence type="ECO:0000313" key="3">
    <source>
        <dbReference type="Proteomes" id="UP001412067"/>
    </source>
</evidence>
<dbReference type="InterPro" id="IPR050185">
    <property type="entry name" value="Ub_carboxyl-term_hydrolase"/>
</dbReference>
<feature type="domain" description="USP" evidence="1">
    <location>
        <begin position="169"/>
        <end position="261"/>
    </location>
</feature>
<keyword evidence="2" id="KW-0378">Hydrolase</keyword>